<dbReference type="EMBL" id="JARJCW010000106">
    <property type="protein sequence ID" value="KAJ7193647.1"/>
    <property type="molecule type" value="Genomic_DNA"/>
</dbReference>
<name>A0AAD6Y2M0_9AGAR</name>
<evidence type="ECO:0000313" key="2">
    <source>
        <dbReference type="EMBL" id="KAJ7193647.1"/>
    </source>
</evidence>
<evidence type="ECO:0000313" key="3">
    <source>
        <dbReference type="Proteomes" id="UP001219525"/>
    </source>
</evidence>
<comment type="caution">
    <text evidence="2">The sequence shown here is derived from an EMBL/GenBank/DDBJ whole genome shotgun (WGS) entry which is preliminary data.</text>
</comment>
<organism evidence="2 3">
    <name type="scientific">Mycena pura</name>
    <dbReference type="NCBI Taxonomy" id="153505"/>
    <lineage>
        <taxon>Eukaryota</taxon>
        <taxon>Fungi</taxon>
        <taxon>Dikarya</taxon>
        <taxon>Basidiomycota</taxon>
        <taxon>Agaricomycotina</taxon>
        <taxon>Agaricomycetes</taxon>
        <taxon>Agaricomycetidae</taxon>
        <taxon>Agaricales</taxon>
        <taxon>Marasmiineae</taxon>
        <taxon>Mycenaceae</taxon>
        <taxon>Mycena</taxon>
    </lineage>
</organism>
<feature type="compositionally biased region" description="Basic and acidic residues" evidence="1">
    <location>
        <begin position="407"/>
        <end position="423"/>
    </location>
</feature>
<dbReference type="AlphaFoldDB" id="A0AAD6Y2M0"/>
<evidence type="ECO:0000256" key="1">
    <source>
        <dbReference type="SAM" id="MobiDB-lite"/>
    </source>
</evidence>
<feature type="region of interest" description="Disordered" evidence="1">
    <location>
        <begin position="223"/>
        <end position="261"/>
    </location>
</feature>
<proteinExistence type="predicted"/>
<dbReference type="PROSITE" id="PS51257">
    <property type="entry name" value="PROKAR_LIPOPROTEIN"/>
    <property type="match status" value="1"/>
</dbReference>
<protein>
    <submittedName>
        <fullName evidence="2">Uncharacterized protein</fullName>
    </submittedName>
</protein>
<accession>A0AAD6Y2M0</accession>
<reference evidence="2" key="1">
    <citation type="submission" date="2023-03" db="EMBL/GenBank/DDBJ databases">
        <title>Massive genome expansion in bonnet fungi (Mycena s.s.) driven by repeated elements and novel gene families across ecological guilds.</title>
        <authorList>
            <consortium name="Lawrence Berkeley National Laboratory"/>
            <person name="Harder C.B."/>
            <person name="Miyauchi S."/>
            <person name="Viragh M."/>
            <person name="Kuo A."/>
            <person name="Thoen E."/>
            <person name="Andreopoulos B."/>
            <person name="Lu D."/>
            <person name="Skrede I."/>
            <person name="Drula E."/>
            <person name="Henrissat B."/>
            <person name="Morin E."/>
            <person name="Kohler A."/>
            <person name="Barry K."/>
            <person name="LaButti K."/>
            <person name="Morin E."/>
            <person name="Salamov A."/>
            <person name="Lipzen A."/>
            <person name="Mereny Z."/>
            <person name="Hegedus B."/>
            <person name="Baldrian P."/>
            <person name="Stursova M."/>
            <person name="Weitz H."/>
            <person name="Taylor A."/>
            <person name="Grigoriev I.V."/>
            <person name="Nagy L.G."/>
            <person name="Martin F."/>
            <person name="Kauserud H."/>
        </authorList>
    </citation>
    <scope>NUCLEOTIDE SEQUENCE</scope>
    <source>
        <strain evidence="2">9144</strain>
    </source>
</reference>
<feature type="region of interest" description="Disordered" evidence="1">
    <location>
        <begin position="390"/>
        <end position="423"/>
    </location>
</feature>
<keyword evidence="3" id="KW-1185">Reference proteome</keyword>
<dbReference type="Proteomes" id="UP001219525">
    <property type="component" value="Unassembled WGS sequence"/>
</dbReference>
<gene>
    <name evidence="2" type="ORF">GGX14DRAFT_405382</name>
</gene>
<sequence length="423" mass="44920">MSISPLRGQLPHTLSTGSIQSAGQSCVALRCVSGIEKGGKTHPVADGHLCARLDAAVAQLAAREHHLGAGCTRRSASARVDYAEEEGRTLRKVVRRALCTGCTVCPFPPHAQREWVRARVQRLSRSVSGWCRRTAGWRRRMVEARNHPISGTRAIEEMRAHIAASAELRVPALLRTALPLKERVHAGEPASAGLCTPALSRSVLGGAACAGVVPLSVGTPSPHLGARRAGVSHTHNGGGGGVRGRTRRLSPPHAPHVAQSATVRRCAPAARCGAAASSWGATCRFPPHTSRGRACTGAPTSGALRSRALLRCASRCAQEVRRASLAHTDRSWKEKARGESLLPIEIHPKEFGSLQTSQKPNGKHGICKKQQAENVGSTAADIQKCGEHVKSTHLGPCSNSSAATLPEEMRAKRESEGKARRED</sequence>